<evidence type="ECO:0000256" key="4">
    <source>
        <dbReference type="SAM" id="MobiDB-lite"/>
    </source>
</evidence>
<feature type="chain" id="PRO_5004265539" evidence="5">
    <location>
        <begin position="24"/>
        <end position="216"/>
    </location>
</feature>
<dbReference type="AlphaFoldDB" id="Q602W6"/>
<dbReference type="GO" id="GO:0003676">
    <property type="term" value="F:nucleic acid binding"/>
    <property type="evidence" value="ECO:0007669"/>
    <property type="project" value="InterPro"/>
</dbReference>
<keyword evidence="2" id="KW-0255">Endonuclease</keyword>
<dbReference type="Proteomes" id="UP000006821">
    <property type="component" value="Chromosome"/>
</dbReference>
<dbReference type="PROSITE" id="PS50830">
    <property type="entry name" value="TNASE_3"/>
    <property type="match status" value="1"/>
</dbReference>
<organism evidence="7 8">
    <name type="scientific">Methylococcus capsulatus (strain ATCC 33009 / NCIMB 11132 / Bath)</name>
    <dbReference type="NCBI Taxonomy" id="243233"/>
    <lineage>
        <taxon>Bacteria</taxon>
        <taxon>Pseudomonadati</taxon>
        <taxon>Pseudomonadota</taxon>
        <taxon>Gammaproteobacteria</taxon>
        <taxon>Methylococcales</taxon>
        <taxon>Methylococcaceae</taxon>
        <taxon>Methylococcus</taxon>
    </lineage>
</organism>
<dbReference type="HOGENOM" id="CLU_046484_7_0_6"/>
<gene>
    <name evidence="7" type="ordered locus">MCA2942</name>
</gene>
<evidence type="ECO:0000313" key="8">
    <source>
        <dbReference type="Proteomes" id="UP000006821"/>
    </source>
</evidence>
<reference evidence="7 8" key="1">
    <citation type="journal article" date="2004" name="PLoS Biol.">
        <title>Genomic insights into methanotrophy: the complete genome sequence of Methylococcus capsulatus (Bath).</title>
        <authorList>
            <person name="Ward N.L."/>
            <person name="Larsen O."/>
            <person name="Sakwa J."/>
            <person name="Bruseth L."/>
            <person name="Khouri H.M."/>
            <person name="Durkin A.S."/>
            <person name="Dimitrov G."/>
            <person name="Jiang L."/>
            <person name="Scanlan D."/>
            <person name="Kang K.H."/>
            <person name="Lewis M.R."/>
            <person name="Nelson K.E."/>
            <person name="Methe B.A."/>
            <person name="Wu M."/>
            <person name="Heidelberg J.F."/>
            <person name="Paulsen I.T."/>
            <person name="Fouts D.E."/>
            <person name="Ravel J."/>
            <person name="Tettelin H."/>
            <person name="Ren Q."/>
            <person name="Read T.D."/>
            <person name="DeBoy R.T."/>
            <person name="Seshadri R."/>
            <person name="Salzberg S.L."/>
            <person name="Jensen H.B."/>
            <person name="Birkeland N.K."/>
            <person name="Nelson W.C."/>
            <person name="Dodson R.J."/>
            <person name="Grindhaug S.H."/>
            <person name="Holt I.E."/>
            <person name="Eidhammer I."/>
            <person name="Jonasen I."/>
            <person name="Vanaken S."/>
            <person name="Utterback T.R."/>
            <person name="Feldblyum T.V."/>
            <person name="Fraser C.M."/>
            <person name="Lillehaug J.R."/>
            <person name="Eisen J.A."/>
        </authorList>
    </citation>
    <scope>NUCLEOTIDE SEQUENCE [LARGE SCALE GENOMIC DNA]</scope>
    <source>
        <strain evidence="8">ATCC 33009 / NCIMB 11132 / Bath</strain>
    </source>
</reference>
<dbReference type="Pfam" id="PF05901">
    <property type="entry name" value="Excalibur"/>
    <property type="match status" value="1"/>
</dbReference>
<dbReference type="PANTHER" id="PTHR12302:SF3">
    <property type="entry name" value="SERINE_THREONINE-PROTEIN KINASE 31"/>
    <property type="match status" value="1"/>
</dbReference>
<name>Q602W6_METCA</name>
<dbReference type="Gene3D" id="2.40.50.90">
    <property type="match status" value="1"/>
</dbReference>
<dbReference type="PROSITE" id="PS01123">
    <property type="entry name" value="TNASE_1"/>
    <property type="match status" value="1"/>
</dbReference>
<evidence type="ECO:0000256" key="5">
    <source>
        <dbReference type="SAM" id="SignalP"/>
    </source>
</evidence>
<dbReference type="InterPro" id="IPR002071">
    <property type="entry name" value="Thermonucl_AS"/>
</dbReference>
<dbReference type="EMBL" id="AE017282">
    <property type="protein sequence ID" value="AAU90957.1"/>
    <property type="molecule type" value="Genomic_DNA"/>
</dbReference>
<feature type="domain" description="TNase-like" evidence="6">
    <location>
        <begin position="24"/>
        <end position="144"/>
    </location>
</feature>
<dbReference type="InterPro" id="IPR016071">
    <property type="entry name" value="Staphylococal_nuclease_OB-fold"/>
</dbReference>
<dbReference type="KEGG" id="mca:MCA2942"/>
<evidence type="ECO:0000256" key="1">
    <source>
        <dbReference type="ARBA" id="ARBA00022722"/>
    </source>
</evidence>
<evidence type="ECO:0000313" key="7">
    <source>
        <dbReference type="EMBL" id="AAU90957.1"/>
    </source>
</evidence>
<keyword evidence="3" id="KW-0378">Hydrolase</keyword>
<protein>
    <submittedName>
        <fullName evidence="7">Putative prophage MuMc02, nuclease</fullName>
    </submittedName>
</protein>
<dbReference type="STRING" id="243233.MCA2942"/>
<keyword evidence="1" id="KW-0540">Nuclease</keyword>
<keyword evidence="5" id="KW-0732">Signal</keyword>
<dbReference type="Pfam" id="PF00565">
    <property type="entry name" value="SNase"/>
    <property type="match status" value="1"/>
</dbReference>
<dbReference type="eggNOG" id="COG1525">
    <property type="taxonomic scope" value="Bacteria"/>
</dbReference>
<evidence type="ECO:0000256" key="2">
    <source>
        <dbReference type="ARBA" id="ARBA00022759"/>
    </source>
</evidence>
<dbReference type="GO" id="GO:0016787">
    <property type="term" value="F:hydrolase activity"/>
    <property type="evidence" value="ECO:0007669"/>
    <property type="project" value="UniProtKB-KW"/>
</dbReference>
<evidence type="ECO:0000259" key="6">
    <source>
        <dbReference type="PROSITE" id="PS50830"/>
    </source>
</evidence>
<dbReference type="GO" id="GO:0005737">
    <property type="term" value="C:cytoplasm"/>
    <property type="evidence" value="ECO:0007669"/>
    <property type="project" value="TreeGrafter"/>
</dbReference>
<evidence type="ECO:0000256" key="3">
    <source>
        <dbReference type="ARBA" id="ARBA00022801"/>
    </source>
</evidence>
<dbReference type="SMART" id="SM00318">
    <property type="entry name" value="SNc"/>
    <property type="match status" value="1"/>
</dbReference>
<feature type="signal peptide" evidence="5">
    <location>
        <begin position="1"/>
        <end position="23"/>
    </location>
</feature>
<dbReference type="GO" id="GO:0004519">
    <property type="term" value="F:endonuclease activity"/>
    <property type="evidence" value="ECO:0007669"/>
    <property type="project" value="UniProtKB-KW"/>
</dbReference>
<dbReference type="InterPro" id="IPR008613">
    <property type="entry name" value="Excalibur_Ca-bd_domain"/>
</dbReference>
<feature type="region of interest" description="Disordered" evidence="4">
    <location>
        <begin position="141"/>
        <end position="178"/>
    </location>
</feature>
<accession>Q602W6</accession>
<dbReference type="PANTHER" id="PTHR12302">
    <property type="entry name" value="EBNA2 BINDING PROTEIN P100"/>
    <property type="match status" value="1"/>
</dbReference>
<proteinExistence type="predicted"/>
<sequence>MENPMRRTFIWAVLMGVTVAAHADDWSGKVVGVTDGDTLTIMKGGRGAKVRLAEIDAPESHQDYGAKSKQSLSDLCFGKEAKVNDQGADKYGRRLGRVSCAGIDVNLEQLKRGLAWFYVEYGHDPALRAAEEQSRASRIGLWSDANPTPPWDFRHGTPKKAARSTDEADGSASDCGGKSTCKQMTSCAEARHYLNDCGVSRLDRDRDGIPCESICR</sequence>
<dbReference type="SUPFAM" id="SSF50199">
    <property type="entry name" value="Staphylococcal nuclease"/>
    <property type="match status" value="1"/>
</dbReference>
<dbReference type="InterPro" id="IPR035437">
    <property type="entry name" value="SNase_OB-fold_sf"/>
</dbReference>